<protein>
    <submittedName>
        <fullName evidence="4">Flavodoxin family protein</fullName>
    </submittedName>
</protein>
<keyword evidence="1" id="KW-0285">Flavoprotein</keyword>
<evidence type="ECO:0000313" key="5">
    <source>
        <dbReference type="Proteomes" id="UP000287502"/>
    </source>
</evidence>
<name>A0A410JUY2_9BACT</name>
<keyword evidence="5" id="KW-1185">Reference proteome</keyword>
<dbReference type="KEGG" id="gtl:EP073_00815"/>
<dbReference type="GO" id="GO:0016491">
    <property type="term" value="F:oxidoreductase activity"/>
    <property type="evidence" value="ECO:0007669"/>
    <property type="project" value="InterPro"/>
</dbReference>
<feature type="domain" description="NADPH-dependent FMN reductase-like" evidence="3">
    <location>
        <begin position="20"/>
        <end position="164"/>
    </location>
</feature>
<dbReference type="InterPro" id="IPR051796">
    <property type="entry name" value="ISF_SsuE-like"/>
</dbReference>
<dbReference type="OrthoDB" id="9805976at2"/>
<dbReference type="PANTHER" id="PTHR43278:SF2">
    <property type="entry name" value="IRON-SULFUR FLAVOPROTEIN"/>
    <property type="match status" value="1"/>
</dbReference>
<evidence type="ECO:0000256" key="1">
    <source>
        <dbReference type="ARBA" id="ARBA00022630"/>
    </source>
</evidence>
<dbReference type="PANTHER" id="PTHR43278">
    <property type="entry name" value="NAD(P)H-DEPENDENT FMN-CONTAINING OXIDOREDUCTASE YWQN-RELATED"/>
    <property type="match status" value="1"/>
</dbReference>
<reference evidence="4 5" key="1">
    <citation type="submission" date="2019-01" db="EMBL/GenBank/DDBJ databases">
        <title>Geovibrio thiophilus DSM 11263, complete genome.</title>
        <authorList>
            <person name="Spring S."/>
            <person name="Bunk B."/>
            <person name="Sproer C."/>
        </authorList>
    </citation>
    <scope>NUCLEOTIDE SEQUENCE [LARGE SCALE GENOMIC DNA]</scope>
    <source>
        <strain evidence="4 5">DSM 11263</strain>
    </source>
</reference>
<evidence type="ECO:0000313" key="4">
    <source>
        <dbReference type="EMBL" id="QAR31992.1"/>
    </source>
</evidence>
<organism evidence="4 5">
    <name type="scientific">Geovibrio thiophilus</name>
    <dbReference type="NCBI Taxonomy" id="139438"/>
    <lineage>
        <taxon>Bacteria</taxon>
        <taxon>Pseudomonadati</taxon>
        <taxon>Deferribacterota</taxon>
        <taxon>Deferribacteres</taxon>
        <taxon>Deferribacterales</taxon>
        <taxon>Geovibrionaceae</taxon>
        <taxon>Geovibrio</taxon>
    </lineage>
</organism>
<dbReference type="Gene3D" id="3.40.50.360">
    <property type="match status" value="1"/>
</dbReference>
<evidence type="ECO:0000259" key="3">
    <source>
        <dbReference type="Pfam" id="PF03358"/>
    </source>
</evidence>
<dbReference type="InterPro" id="IPR005025">
    <property type="entry name" value="FMN_Rdtase-like_dom"/>
</dbReference>
<gene>
    <name evidence="4" type="ORF">EP073_00815</name>
</gene>
<proteinExistence type="predicted"/>
<evidence type="ECO:0000256" key="2">
    <source>
        <dbReference type="ARBA" id="ARBA00022643"/>
    </source>
</evidence>
<keyword evidence="2" id="KW-0288">FMN</keyword>
<dbReference type="Pfam" id="PF03358">
    <property type="entry name" value="FMN_red"/>
    <property type="match status" value="1"/>
</dbReference>
<dbReference type="SUPFAM" id="SSF52218">
    <property type="entry name" value="Flavoproteins"/>
    <property type="match status" value="1"/>
</dbReference>
<dbReference type="AlphaFoldDB" id="A0A410JUY2"/>
<sequence>MKRCCRVKLNTDNMNLENVMKVLIINGSPRAKGNCAWLSEQLAEKYSGEDCEVIALKDLKFSNCGGCENCRTGEGICETDDDLKAVLPKLLEADLIILSSPNYYAAVSGICKTFMDRWVCLKKRAGIPQFRPEQKLFFVFVQGAGNRGHGEPAVEWAKKVCTHYGLKFYGMVIPNCAADSRDGIRLKMDEIRMNLSMFL</sequence>
<dbReference type="Proteomes" id="UP000287502">
    <property type="component" value="Chromosome"/>
</dbReference>
<dbReference type="InterPro" id="IPR029039">
    <property type="entry name" value="Flavoprotein-like_sf"/>
</dbReference>
<accession>A0A410JUY2</accession>
<dbReference type="EMBL" id="CP035108">
    <property type="protein sequence ID" value="QAR31992.1"/>
    <property type="molecule type" value="Genomic_DNA"/>
</dbReference>